<comment type="caution">
    <text evidence="2">The sequence shown here is derived from an EMBL/GenBank/DDBJ whole genome shotgun (WGS) entry which is preliminary data.</text>
</comment>
<evidence type="ECO:0000256" key="1">
    <source>
        <dbReference type="SAM" id="SignalP"/>
    </source>
</evidence>
<dbReference type="EMBL" id="RAVZ01000005">
    <property type="protein sequence ID" value="RKG93652.1"/>
    <property type="molecule type" value="Genomic_DNA"/>
</dbReference>
<sequence>MSLSSSKSPRTAGVRRAAPLAGLAVFSLLVAPVAQAAPTPEARSRASVIPTTLAVACLTGSSTITYNPGLTNTPQNVTSQTNSSYSLCLNLIGLPLTLAAGSGSGDVAIPNASCGGALNLGSGLQETFYWSDGADKFTTVQFNQITLEPGQGNTVATRTGTVVSGRFKGAVAVKATTYVNAQGNQACNAPGGLTSISGPSTLTLAFPTP</sequence>
<dbReference type="AlphaFoldDB" id="A0A3A8JD51"/>
<keyword evidence="3" id="KW-1185">Reference proteome</keyword>
<protein>
    <submittedName>
        <fullName evidence="2">Uncharacterized protein</fullName>
    </submittedName>
</protein>
<dbReference type="OrthoDB" id="3683809at2"/>
<organism evidence="2 3">
    <name type="scientific">Corallococcus terminator</name>
    <dbReference type="NCBI Taxonomy" id="2316733"/>
    <lineage>
        <taxon>Bacteria</taxon>
        <taxon>Pseudomonadati</taxon>
        <taxon>Myxococcota</taxon>
        <taxon>Myxococcia</taxon>
        <taxon>Myxococcales</taxon>
        <taxon>Cystobacterineae</taxon>
        <taxon>Myxococcaceae</taxon>
        <taxon>Corallococcus</taxon>
    </lineage>
</organism>
<dbReference type="Proteomes" id="UP000268094">
    <property type="component" value="Unassembled WGS sequence"/>
</dbReference>
<reference evidence="3" key="1">
    <citation type="submission" date="2018-09" db="EMBL/GenBank/DDBJ databases">
        <authorList>
            <person name="Livingstone P.G."/>
            <person name="Whitworth D.E."/>
        </authorList>
    </citation>
    <scope>NUCLEOTIDE SEQUENCE [LARGE SCALE GENOMIC DNA]</scope>
    <source>
        <strain evidence="3">CA054A</strain>
    </source>
</reference>
<dbReference type="RefSeq" id="WP_120538798.1">
    <property type="nucleotide sequence ID" value="NZ_RAVZ01000005.1"/>
</dbReference>
<accession>A0A3A8JD51</accession>
<proteinExistence type="predicted"/>
<gene>
    <name evidence="2" type="ORF">D7V88_01540</name>
</gene>
<feature type="chain" id="PRO_5017408962" evidence="1">
    <location>
        <begin position="37"/>
        <end position="209"/>
    </location>
</feature>
<evidence type="ECO:0000313" key="3">
    <source>
        <dbReference type="Proteomes" id="UP000268094"/>
    </source>
</evidence>
<name>A0A3A8JD51_9BACT</name>
<feature type="signal peptide" evidence="1">
    <location>
        <begin position="1"/>
        <end position="36"/>
    </location>
</feature>
<evidence type="ECO:0000313" key="2">
    <source>
        <dbReference type="EMBL" id="RKG93652.1"/>
    </source>
</evidence>
<keyword evidence="1" id="KW-0732">Signal</keyword>